<dbReference type="Proteomes" id="UP001523566">
    <property type="component" value="Unassembled WGS sequence"/>
</dbReference>
<dbReference type="Gene3D" id="1.25.40.290">
    <property type="entry name" value="ARM repeat domains"/>
    <property type="match status" value="1"/>
</dbReference>
<organism evidence="1 2">
    <name type="scientific">Aequitasia blattaphilus</name>
    <dbReference type="NCBI Taxonomy" id="2949332"/>
    <lineage>
        <taxon>Bacteria</taxon>
        <taxon>Bacillati</taxon>
        <taxon>Bacillota</taxon>
        <taxon>Clostridia</taxon>
        <taxon>Lachnospirales</taxon>
        <taxon>Lachnospiraceae</taxon>
        <taxon>Aequitasia</taxon>
    </lineage>
</organism>
<sequence>MNLISEYIDYLSATIPEKDSLKLVRAEAEQFYKTHSAEECHKAIIPLYESNNFQIQEVGVFLCGYIGREYPDAIHFLRDTVSKHESWKVQEILAMAFDIHCKAIGYEHALPLIDEWFGSNTANVRRAVSEGLRVWTSRPYLKDHPNIAINLLAAHRNDESEYVRKSIGNALRDISKKTS</sequence>
<dbReference type="InterPro" id="IPR014825">
    <property type="entry name" value="DNA_alkylation"/>
</dbReference>
<dbReference type="RefSeq" id="WP_262067283.1">
    <property type="nucleotide sequence ID" value="NZ_JAMXOD010000029.1"/>
</dbReference>
<protein>
    <submittedName>
        <fullName evidence="1">DNA alkylation repair protein</fullName>
    </submittedName>
</protein>
<reference evidence="1 2" key="1">
    <citation type="journal article" date="2022" name="Genome Biol. Evol.">
        <title>Host diet, physiology and behaviors set the stage for Lachnospiraceae cladogenesis.</title>
        <authorList>
            <person name="Vera-Ponce De Leon A."/>
            <person name="Schneider M."/>
            <person name="Jahnes B.C."/>
            <person name="Sadowski V."/>
            <person name="Camuy-Velez L.A."/>
            <person name="Duan J."/>
            <person name="Sabree Z.L."/>
        </authorList>
    </citation>
    <scope>NUCLEOTIDE SEQUENCE [LARGE SCALE GENOMIC DNA]</scope>
    <source>
        <strain evidence="1 2">PAL113</strain>
    </source>
</reference>
<gene>
    <name evidence="1" type="ORF">NK125_13940</name>
</gene>
<dbReference type="EMBL" id="JAMZFW010000029">
    <property type="protein sequence ID" value="MCP1103501.1"/>
    <property type="molecule type" value="Genomic_DNA"/>
</dbReference>
<keyword evidence="2" id="KW-1185">Reference proteome</keyword>
<dbReference type="Pfam" id="PF08713">
    <property type="entry name" value="DNA_alkylation"/>
    <property type="match status" value="1"/>
</dbReference>
<dbReference type="InterPro" id="IPR016024">
    <property type="entry name" value="ARM-type_fold"/>
</dbReference>
<comment type="caution">
    <text evidence="1">The sequence shown here is derived from an EMBL/GenBank/DDBJ whole genome shotgun (WGS) entry which is preliminary data.</text>
</comment>
<accession>A0ABT1ECC4</accession>
<evidence type="ECO:0000313" key="1">
    <source>
        <dbReference type="EMBL" id="MCP1103501.1"/>
    </source>
</evidence>
<evidence type="ECO:0000313" key="2">
    <source>
        <dbReference type="Proteomes" id="UP001523566"/>
    </source>
</evidence>
<proteinExistence type="predicted"/>
<name>A0ABT1ECC4_9FIRM</name>
<dbReference type="SUPFAM" id="SSF48371">
    <property type="entry name" value="ARM repeat"/>
    <property type="match status" value="1"/>
</dbReference>
<dbReference type="Gene3D" id="1.10.1240.70">
    <property type="match status" value="1"/>
</dbReference>